<organism evidence="2 3">
    <name type="scientific">Parthenolecanium corni</name>
    <dbReference type="NCBI Taxonomy" id="536013"/>
    <lineage>
        <taxon>Eukaryota</taxon>
        <taxon>Metazoa</taxon>
        <taxon>Ecdysozoa</taxon>
        <taxon>Arthropoda</taxon>
        <taxon>Hexapoda</taxon>
        <taxon>Insecta</taxon>
        <taxon>Pterygota</taxon>
        <taxon>Neoptera</taxon>
        <taxon>Paraneoptera</taxon>
        <taxon>Hemiptera</taxon>
        <taxon>Sternorrhyncha</taxon>
        <taxon>Coccoidea</taxon>
        <taxon>Coccidae</taxon>
        <taxon>Parthenolecanium</taxon>
    </lineage>
</organism>
<name>A0AAN9TZJ4_9HEMI</name>
<gene>
    <name evidence="2" type="ORF">V9T40_009540</name>
</gene>
<dbReference type="AlphaFoldDB" id="A0AAN9TZJ4"/>
<reference evidence="2 3" key="1">
    <citation type="submission" date="2024-03" db="EMBL/GenBank/DDBJ databases">
        <title>Adaptation during the transition from Ophiocordyceps entomopathogen to insect associate is accompanied by gene loss and intensified selection.</title>
        <authorList>
            <person name="Ward C.M."/>
            <person name="Onetto C.A."/>
            <person name="Borneman A.R."/>
        </authorList>
    </citation>
    <scope>NUCLEOTIDE SEQUENCE [LARGE SCALE GENOMIC DNA]</scope>
    <source>
        <strain evidence="2">AWRI1</strain>
        <tissue evidence="2">Single Adult Female</tissue>
    </source>
</reference>
<evidence type="ECO:0000256" key="1">
    <source>
        <dbReference type="SAM" id="MobiDB-lite"/>
    </source>
</evidence>
<feature type="compositionally biased region" description="Acidic residues" evidence="1">
    <location>
        <begin position="259"/>
        <end position="270"/>
    </location>
</feature>
<evidence type="ECO:0000313" key="2">
    <source>
        <dbReference type="EMBL" id="KAK7602099.1"/>
    </source>
</evidence>
<feature type="region of interest" description="Disordered" evidence="1">
    <location>
        <begin position="1"/>
        <end position="160"/>
    </location>
</feature>
<feature type="compositionally biased region" description="Low complexity" evidence="1">
    <location>
        <begin position="497"/>
        <end position="525"/>
    </location>
</feature>
<feature type="region of interest" description="Disordered" evidence="1">
    <location>
        <begin position="581"/>
        <end position="611"/>
    </location>
</feature>
<feature type="compositionally biased region" description="Acidic residues" evidence="1">
    <location>
        <begin position="48"/>
        <end position="58"/>
    </location>
</feature>
<feature type="compositionally biased region" description="Basic and acidic residues" evidence="1">
    <location>
        <begin position="25"/>
        <end position="47"/>
    </location>
</feature>
<feature type="compositionally biased region" description="Polar residues" evidence="1">
    <location>
        <begin position="581"/>
        <end position="603"/>
    </location>
</feature>
<feature type="compositionally biased region" description="Polar residues" evidence="1">
    <location>
        <begin position="348"/>
        <end position="359"/>
    </location>
</feature>
<feature type="region of interest" description="Disordered" evidence="1">
    <location>
        <begin position="496"/>
        <end position="525"/>
    </location>
</feature>
<feature type="region of interest" description="Disordered" evidence="1">
    <location>
        <begin position="172"/>
        <end position="223"/>
    </location>
</feature>
<feature type="compositionally biased region" description="Basic and acidic residues" evidence="1">
    <location>
        <begin position="423"/>
        <end position="451"/>
    </location>
</feature>
<sequence>MMNEESGNQNPVEKSSSPAAQSNSDAKEAKNESDSRVEEQPVIKNEVEEAEEEEEEPVSENVADKAAEPMDSDEAKYPSESIQKDEPMEVDATPSVRLTSEEPVPSSSNTIDDPLVSRLAEVVKTDSEPPANVNSGEVTSESESTGAKTSTLSTENLISVLEGSNDKELVDAAKGAVQASESQPQIAAVEGEPQMQISTPTSQPVPESKPQQSISDLPPPKMNRKYIYKLKSKTGKVLRYVSSVPIVLKRPVISLTKMEEEEEDDDDDETRIEASGKTVKTEADDADSDNSTKENNVKANDASMGVTGPRLARKRGRPPLSQKAPVITIDDNSPEAVADGNESFKSVAGSSGSTPSYGVQTRKRQLKFLPDGRVVTPTGKKYKSAAAAAAAAVAEAASSSKVAQDENRSSDTDVLTESDEGSQSDRKTKKLSEATKKFTSLERKISEKKGSSKKVFDYESYFREKSATSTETKDAKKKVSETPKSMPAKTLNLVRNSASTPSVSKVVTTPTNNSSASTSTPASANKNAVDPAQLLSSLIGVPIFPHQLNIVKFKPKVIQDRKTMSTQKNVTFVDETTSKKSATVSQPMQQQRSTSFRVSSKPSLQKILPKPLSSSDRASTLIRKTMETTRTTASAAARLAVTTSKLNAALTSSMSYGASNYRYSASGDASKFDSFSDTKVVKTKEGPKKCLKSKDEPANNEVKTVYDLVQNVFEQIPSWNLHIIPDTNSFCIAQVSRGRMGIPILKKSIELNAEFGAKVYVHQLHCKKYDGVYDTENKILSLIREIDALAA</sequence>
<feature type="compositionally biased region" description="Basic and acidic residues" evidence="1">
    <location>
        <begin position="62"/>
        <end position="87"/>
    </location>
</feature>
<proteinExistence type="predicted"/>
<dbReference type="Proteomes" id="UP001367676">
    <property type="component" value="Unassembled WGS sequence"/>
</dbReference>
<dbReference type="EMBL" id="JBBCAQ010000010">
    <property type="protein sequence ID" value="KAK7602099.1"/>
    <property type="molecule type" value="Genomic_DNA"/>
</dbReference>
<keyword evidence="3" id="KW-1185">Reference proteome</keyword>
<feature type="compositionally biased region" description="Polar residues" evidence="1">
    <location>
        <begin position="195"/>
        <end position="215"/>
    </location>
</feature>
<feature type="compositionally biased region" description="Low complexity" evidence="1">
    <location>
        <begin position="132"/>
        <end position="146"/>
    </location>
</feature>
<evidence type="ECO:0000313" key="3">
    <source>
        <dbReference type="Proteomes" id="UP001367676"/>
    </source>
</evidence>
<comment type="caution">
    <text evidence="2">The sequence shown here is derived from an EMBL/GenBank/DDBJ whole genome shotgun (WGS) entry which is preliminary data.</text>
</comment>
<protein>
    <submittedName>
        <fullName evidence="2">Uncharacterized protein</fullName>
    </submittedName>
</protein>
<accession>A0AAN9TZJ4</accession>
<feature type="compositionally biased region" description="Polar residues" evidence="1">
    <location>
        <begin position="1"/>
        <end position="24"/>
    </location>
</feature>
<feature type="region of interest" description="Disordered" evidence="1">
    <location>
        <begin position="254"/>
        <end position="364"/>
    </location>
</feature>
<feature type="compositionally biased region" description="Polar residues" evidence="1">
    <location>
        <begin position="147"/>
        <end position="157"/>
    </location>
</feature>
<feature type="region of interest" description="Disordered" evidence="1">
    <location>
        <begin position="394"/>
        <end position="451"/>
    </location>
</feature>
<feature type="compositionally biased region" description="Basic and acidic residues" evidence="1">
    <location>
        <begin position="271"/>
        <end position="283"/>
    </location>
</feature>